<evidence type="ECO:0000313" key="6">
    <source>
        <dbReference type="Proteomes" id="UP000539538"/>
    </source>
</evidence>
<keyword evidence="6" id="KW-1185">Reference proteome</keyword>
<dbReference type="PANTHER" id="PTHR20854:SF4">
    <property type="entry name" value="INOSITOL-1-MONOPHOSPHATASE-RELATED"/>
    <property type="match status" value="1"/>
</dbReference>
<keyword evidence="3 5" id="KW-0378">Hydrolase</keyword>
<dbReference type="GO" id="GO:0052834">
    <property type="term" value="F:inositol monophosphate phosphatase activity"/>
    <property type="evidence" value="ECO:0007669"/>
    <property type="project" value="UniProtKB-EC"/>
</dbReference>
<reference evidence="5 6" key="1">
    <citation type="submission" date="2020-08" db="EMBL/GenBank/DDBJ databases">
        <title>Genomic Encyclopedia of Type Strains, Phase IV (KMG-IV): sequencing the most valuable type-strain genomes for metagenomic binning, comparative biology and taxonomic classification.</title>
        <authorList>
            <person name="Goeker M."/>
        </authorList>
    </citation>
    <scope>NUCLEOTIDE SEQUENCE [LARGE SCALE GENOMIC DNA]</scope>
    <source>
        <strain evidence="5 6">DSM 7050</strain>
    </source>
</reference>
<sequence>MNLEQRLSLANTLVAEAGRLALAAYAAPSIEVSSKSPGDLVSETDFAIERMIRTEVGNAFPHDNIIGEELGGGASSAGYTWLIDPIDGTVNFARKLGYFCISLALLSDGRPVAAWILDPVQNELFHAGPDGVVRVNEAEVSCSQETDLLEAVIGLGFSSRHGSEVAANVIAGLTAVGTEHRRLGAGALCLAHVAAGRLEGYLEPHMNPWDAVGGLYLAACAGAVTGHYLEANGLAAGAPVYAVAPLLSKQLLAALPAPFSGTPLHRENEPRSTGKVAN</sequence>
<comment type="similarity">
    <text evidence="1">Belongs to the inositol monophosphatase superfamily.</text>
</comment>
<evidence type="ECO:0000256" key="2">
    <source>
        <dbReference type="ARBA" id="ARBA00022723"/>
    </source>
</evidence>
<dbReference type="InterPro" id="IPR000760">
    <property type="entry name" value="Inositol_monophosphatase-like"/>
</dbReference>
<dbReference type="InterPro" id="IPR022337">
    <property type="entry name" value="Inositol_monophosphatase_SuhB"/>
</dbReference>
<protein>
    <submittedName>
        <fullName evidence="5">Myo-inositol-1(Or 4)-monophosphatase</fullName>
        <ecNumber evidence="5">3.1.3.25</ecNumber>
    </submittedName>
</protein>
<dbReference type="PRINTS" id="PR00377">
    <property type="entry name" value="IMPHPHTASES"/>
</dbReference>
<evidence type="ECO:0000256" key="3">
    <source>
        <dbReference type="ARBA" id="ARBA00022801"/>
    </source>
</evidence>
<dbReference type="PRINTS" id="PR01959">
    <property type="entry name" value="SBIMPHPHTASE"/>
</dbReference>
<evidence type="ECO:0000256" key="4">
    <source>
        <dbReference type="ARBA" id="ARBA00022842"/>
    </source>
</evidence>
<dbReference type="Pfam" id="PF00459">
    <property type="entry name" value="Inositol_P"/>
    <property type="match status" value="1"/>
</dbReference>
<dbReference type="SUPFAM" id="SSF56655">
    <property type="entry name" value="Carbohydrate phosphatase"/>
    <property type="match status" value="1"/>
</dbReference>
<keyword evidence="2" id="KW-0479">Metal-binding</keyword>
<dbReference type="Gene3D" id="3.40.190.80">
    <property type="match status" value="1"/>
</dbReference>
<dbReference type="Gene3D" id="3.30.540.10">
    <property type="entry name" value="Fructose-1,6-Bisphosphatase, subunit A, domain 1"/>
    <property type="match status" value="1"/>
</dbReference>
<name>A0ABR6L8C4_9HYPH</name>
<keyword evidence="4" id="KW-0460">Magnesium</keyword>
<gene>
    <name evidence="5" type="ORF">GGQ99_003962</name>
</gene>
<proteinExistence type="inferred from homology"/>
<dbReference type="EMBL" id="JACHOT010000006">
    <property type="protein sequence ID" value="MBB4652186.1"/>
    <property type="molecule type" value="Genomic_DNA"/>
</dbReference>
<accession>A0ABR6L8C4</accession>
<organism evidence="5 6">
    <name type="scientific">Aminobacter niigataensis</name>
    <dbReference type="NCBI Taxonomy" id="83265"/>
    <lineage>
        <taxon>Bacteria</taxon>
        <taxon>Pseudomonadati</taxon>
        <taxon>Pseudomonadota</taxon>
        <taxon>Alphaproteobacteria</taxon>
        <taxon>Hyphomicrobiales</taxon>
        <taxon>Phyllobacteriaceae</taxon>
        <taxon>Aminobacter</taxon>
    </lineage>
</organism>
<dbReference type="PROSITE" id="PS00629">
    <property type="entry name" value="IMP_1"/>
    <property type="match status" value="1"/>
</dbReference>
<comment type="caution">
    <text evidence="5">The sequence shown here is derived from an EMBL/GenBank/DDBJ whole genome shotgun (WGS) entry which is preliminary data.</text>
</comment>
<dbReference type="RefSeq" id="WP_183263821.1">
    <property type="nucleotide sequence ID" value="NZ_BAAAVZ010000009.1"/>
</dbReference>
<evidence type="ECO:0000256" key="1">
    <source>
        <dbReference type="ARBA" id="ARBA00009759"/>
    </source>
</evidence>
<dbReference type="Proteomes" id="UP000539538">
    <property type="component" value="Unassembled WGS sequence"/>
</dbReference>
<dbReference type="EC" id="3.1.3.25" evidence="5"/>
<evidence type="ECO:0000313" key="5">
    <source>
        <dbReference type="EMBL" id="MBB4652186.1"/>
    </source>
</evidence>
<dbReference type="InterPro" id="IPR020583">
    <property type="entry name" value="Inositol_monoP_metal-BS"/>
</dbReference>
<dbReference type="PANTHER" id="PTHR20854">
    <property type="entry name" value="INOSITOL MONOPHOSPHATASE"/>
    <property type="match status" value="1"/>
</dbReference>